<organism evidence="1 2">
    <name type="scientific">Ichthyophthirius multifiliis</name>
    <name type="common">White spot disease agent</name>
    <name type="synonym">Ich</name>
    <dbReference type="NCBI Taxonomy" id="5932"/>
    <lineage>
        <taxon>Eukaryota</taxon>
        <taxon>Sar</taxon>
        <taxon>Alveolata</taxon>
        <taxon>Ciliophora</taxon>
        <taxon>Intramacronucleata</taxon>
        <taxon>Oligohymenophorea</taxon>
        <taxon>Hymenostomatida</taxon>
        <taxon>Ophryoglenina</taxon>
        <taxon>Ichthyophthirius</taxon>
    </lineage>
</organism>
<evidence type="ECO:0000313" key="2">
    <source>
        <dbReference type="Proteomes" id="UP000008983"/>
    </source>
</evidence>
<dbReference type="GO" id="GO:0004381">
    <property type="term" value="F:fucosylgalactoside 3-alpha-galactosyltransferase activity"/>
    <property type="evidence" value="ECO:0007669"/>
    <property type="project" value="UniProtKB-EC"/>
</dbReference>
<dbReference type="EMBL" id="GL983849">
    <property type="protein sequence ID" value="EGR31548.1"/>
    <property type="molecule type" value="Genomic_DNA"/>
</dbReference>
<reference evidence="1 2" key="1">
    <citation type="submission" date="2011-07" db="EMBL/GenBank/DDBJ databases">
        <authorList>
            <person name="Coyne R."/>
            <person name="Brami D."/>
            <person name="Johnson J."/>
            <person name="Hostetler J."/>
            <person name="Hannick L."/>
            <person name="Clark T."/>
            <person name="Cassidy-Hanley D."/>
            <person name="Inman J."/>
        </authorList>
    </citation>
    <scope>NUCLEOTIDE SEQUENCE [LARGE SCALE GENOMIC DNA]</scope>
    <source>
        <strain evidence="1 2">G5</strain>
    </source>
</reference>
<dbReference type="STRING" id="857967.G0QTB3"/>
<sequence length="313" mass="37061">MSYQLIQIFELENISRLSTYIEQTLTRQGTYDENKQVYLEQFKEQTNNYLQKKDYISVLELLFDARLKFRLDNKFLQTIPALTSYFIQQCNQKEKKEELLQAFIHLNDKETQYSINQKLNLYGILFNGLDKESNIQLELFKEIINFSKKHDKLSVLNNSLVNLDEITQGWKISNDKKQGLYQHIINVLDKQKYQELKCKLIIKYLQSFNSINNEENEFSKKQILYLILQGQILSEYNNIFESQGMQYLEKSNSDLYQIFSFFITGDVQGYLNFKNQKPNAIKSLNINEDQYSEKVRVQSIGRITKSGEIITLC</sequence>
<dbReference type="Proteomes" id="UP000008983">
    <property type="component" value="Unassembled WGS sequence"/>
</dbReference>
<keyword evidence="1" id="KW-0808">Transferase</keyword>
<keyword evidence="2" id="KW-1185">Reference proteome</keyword>
<dbReference type="InParanoid" id="G0QTB3"/>
<name>G0QTB3_ICHMU</name>
<keyword evidence="1" id="KW-0328">Glycosyltransferase</keyword>
<dbReference type="EC" id="2.4.1.37" evidence="1"/>
<protein>
    <submittedName>
        <fullName evidence="1">Pci domain protein</fullName>
        <ecNumber evidence="1">2.4.1.37</ecNumber>
    </submittedName>
</protein>
<gene>
    <name evidence="1" type="ORF">IMG5_107680</name>
</gene>
<evidence type="ECO:0000313" key="1">
    <source>
        <dbReference type="EMBL" id="EGR31548.1"/>
    </source>
</evidence>
<dbReference type="GeneID" id="14907701"/>
<dbReference type="AlphaFoldDB" id="G0QTB3"/>
<proteinExistence type="predicted"/>
<accession>G0QTB3</accession>
<dbReference type="RefSeq" id="XP_004035034.1">
    <property type="nucleotide sequence ID" value="XM_004034986.1"/>
</dbReference>